<proteinExistence type="predicted"/>
<dbReference type="InterPro" id="IPR037151">
    <property type="entry name" value="AlkB-like_sf"/>
</dbReference>
<evidence type="ECO:0000313" key="2">
    <source>
        <dbReference type="Proteomes" id="UP000186917"/>
    </source>
</evidence>
<dbReference type="EMBL" id="FTOR01000003">
    <property type="protein sequence ID" value="SIT07348.1"/>
    <property type="molecule type" value="Genomic_DNA"/>
</dbReference>
<dbReference type="STRING" id="477680.SAMN05421788_103319"/>
<dbReference type="Proteomes" id="UP000186917">
    <property type="component" value="Unassembled WGS sequence"/>
</dbReference>
<protein>
    <recommendedName>
        <fullName evidence="3">2OG-Fe(II) oxygenase superfamily protein</fullName>
    </recommendedName>
</protein>
<dbReference type="KEGG" id="fln:FLA_4008"/>
<organism evidence="1 2">
    <name type="scientific">Filimonas lacunae</name>
    <dbReference type="NCBI Taxonomy" id="477680"/>
    <lineage>
        <taxon>Bacteria</taxon>
        <taxon>Pseudomonadati</taxon>
        <taxon>Bacteroidota</taxon>
        <taxon>Chitinophagia</taxon>
        <taxon>Chitinophagales</taxon>
        <taxon>Chitinophagaceae</taxon>
        <taxon>Filimonas</taxon>
    </lineage>
</organism>
<gene>
    <name evidence="1" type="ORF">SAMN05421788_103319</name>
</gene>
<keyword evidence="2" id="KW-1185">Reference proteome</keyword>
<dbReference type="RefSeq" id="WP_076379135.1">
    <property type="nucleotide sequence ID" value="NZ_AP017422.1"/>
</dbReference>
<name>A0A173MKH0_9BACT</name>
<dbReference type="SUPFAM" id="SSF51197">
    <property type="entry name" value="Clavaminate synthase-like"/>
    <property type="match status" value="1"/>
</dbReference>
<evidence type="ECO:0008006" key="3">
    <source>
        <dbReference type="Google" id="ProtNLM"/>
    </source>
</evidence>
<evidence type="ECO:0000313" key="1">
    <source>
        <dbReference type="EMBL" id="SIT07348.1"/>
    </source>
</evidence>
<reference evidence="2" key="1">
    <citation type="submission" date="2017-01" db="EMBL/GenBank/DDBJ databases">
        <authorList>
            <person name="Varghese N."/>
            <person name="Submissions S."/>
        </authorList>
    </citation>
    <scope>NUCLEOTIDE SEQUENCE [LARGE SCALE GENOMIC DNA]</scope>
    <source>
        <strain evidence="2">DSM 21054</strain>
    </source>
</reference>
<dbReference type="OrthoDB" id="1164779at2"/>
<dbReference type="Gene3D" id="2.60.120.590">
    <property type="entry name" value="Alpha-ketoglutarate-dependent dioxygenase AlkB-like"/>
    <property type="match status" value="1"/>
</dbReference>
<sequence>MSNTAFHKITLNFPHNLFSELAGSTTFEPVIKGRTGNHLVKPEDKGIPIVRTTTRYHIPANTFSATHQRIADRIYATIRNNNPANIPALHFNNALIEVYDAVYAKMNFHSDQNLDLANDSYIGLFSCYENPDTLTEQHIRKLKIKNKVTDEEHEHSLTQHSVILFSLATNTQFLHKIVLNVLPNAKPLATDNKWLGITFRTSKTYIQFKDNQPYFSTGQPLTIANEEQATEFFKLRGQENRNVDFEYPELTYTINPADTMMPKS</sequence>
<accession>A0A173MKH0</accession>
<dbReference type="AlphaFoldDB" id="A0A173MKH0"/>